<gene>
    <name evidence="16" type="ORF">MNODULE_02180</name>
</gene>
<protein>
    <recommendedName>
        <fullName evidence="12">Aminopeptidase</fullName>
        <ecNumber evidence="12">3.4.11.-</ecNumber>
    </recommendedName>
</protein>
<accession>A0A7X6DM10</accession>
<dbReference type="Proteomes" id="UP000534783">
    <property type="component" value="Unassembled WGS sequence"/>
</dbReference>
<dbReference type="InterPro" id="IPR034016">
    <property type="entry name" value="M1_APN-typ"/>
</dbReference>
<proteinExistence type="inferred from homology"/>
<dbReference type="Pfam" id="PF17900">
    <property type="entry name" value="Peptidase_M1_N"/>
    <property type="match status" value="1"/>
</dbReference>
<organism evidence="16 17">
    <name type="scientific">Candidatus Manganitrophus noduliformans</name>
    <dbReference type="NCBI Taxonomy" id="2606439"/>
    <lineage>
        <taxon>Bacteria</taxon>
        <taxon>Pseudomonadati</taxon>
        <taxon>Nitrospirota</taxon>
        <taxon>Nitrospiria</taxon>
        <taxon>Candidatus Troglogloeales</taxon>
        <taxon>Candidatus Manganitrophaceae</taxon>
        <taxon>Candidatus Manganitrophus</taxon>
    </lineage>
</organism>
<evidence type="ECO:0000256" key="3">
    <source>
        <dbReference type="ARBA" id="ARBA00022438"/>
    </source>
</evidence>
<evidence type="ECO:0000313" key="16">
    <source>
        <dbReference type="EMBL" id="NKE69559.1"/>
    </source>
</evidence>
<dbReference type="GO" id="GO:0043171">
    <property type="term" value="P:peptide catabolic process"/>
    <property type="evidence" value="ECO:0007669"/>
    <property type="project" value="TreeGrafter"/>
</dbReference>
<keyword evidence="7 10" id="KW-0862">Zinc</keyword>
<feature type="binding site" evidence="10">
    <location>
        <position position="319"/>
    </location>
    <ligand>
        <name>Zn(2+)</name>
        <dbReference type="ChEBI" id="CHEBI:29105"/>
        <note>catalytic</note>
    </ligand>
</feature>
<dbReference type="PRINTS" id="PR00756">
    <property type="entry name" value="ALADIPTASE"/>
</dbReference>
<dbReference type="SUPFAM" id="SSF63737">
    <property type="entry name" value="Leukotriene A4 hydrolase N-terminal domain"/>
    <property type="match status" value="1"/>
</dbReference>
<feature type="domain" description="Aminopeptidase N-like N-terminal" evidence="15">
    <location>
        <begin position="15"/>
        <end position="190"/>
    </location>
</feature>
<evidence type="ECO:0000256" key="11">
    <source>
        <dbReference type="PIRSR" id="PIRSR634016-4"/>
    </source>
</evidence>
<dbReference type="EMBL" id="VTOW01000001">
    <property type="protein sequence ID" value="NKE69559.1"/>
    <property type="molecule type" value="Genomic_DNA"/>
</dbReference>
<evidence type="ECO:0000259" key="14">
    <source>
        <dbReference type="Pfam" id="PF11838"/>
    </source>
</evidence>
<feature type="domain" description="Peptidase M1 membrane alanine aminopeptidase" evidence="13">
    <location>
        <begin position="224"/>
        <end position="440"/>
    </location>
</feature>
<keyword evidence="17" id="KW-1185">Reference proteome</keyword>
<dbReference type="GO" id="GO:0006508">
    <property type="term" value="P:proteolysis"/>
    <property type="evidence" value="ECO:0007669"/>
    <property type="project" value="UniProtKB-KW"/>
</dbReference>
<dbReference type="EC" id="3.4.11.-" evidence="12"/>
<dbReference type="InterPro" id="IPR045357">
    <property type="entry name" value="Aminopeptidase_N-like_N"/>
</dbReference>
<dbReference type="GO" id="GO:0005737">
    <property type="term" value="C:cytoplasm"/>
    <property type="evidence" value="ECO:0007669"/>
    <property type="project" value="TreeGrafter"/>
</dbReference>
<evidence type="ECO:0000313" key="17">
    <source>
        <dbReference type="Proteomes" id="UP000534783"/>
    </source>
</evidence>
<dbReference type="AlphaFoldDB" id="A0A7X6DM10"/>
<dbReference type="GO" id="GO:0016020">
    <property type="term" value="C:membrane"/>
    <property type="evidence" value="ECO:0007669"/>
    <property type="project" value="TreeGrafter"/>
</dbReference>
<feature type="site" description="Transition state stabilizer" evidence="11">
    <location>
        <position position="381"/>
    </location>
</feature>
<evidence type="ECO:0000256" key="4">
    <source>
        <dbReference type="ARBA" id="ARBA00022670"/>
    </source>
</evidence>
<evidence type="ECO:0000256" key="8">
    <source>
        <dbReference type="ARBA" id="ARBA00023049"/>
    </source>
</evidence>
<dbReference type="Pfam" id="PF01433">
    <property type="entry name" value="Peptidase_M1"/>
    <property type="match status" value="1"/>
</dbReference>
<comment type="cofactor">
    <cofactor evidence="10 12">
        <name>Zn(2+)</name>
        <dbReference type="ChEBI" id="CHEBI:29105"/>
    </cofactor>
    <text evidence="10 12">Binds 1 zinc ion per subunit.</text>
</comment>
<dbReference type="Gene3D" id="1.25.50.20">
    <property type="match status" value="1"/>
</dbReference>
<comment type="similarity">
    <text evidence="2 12">Belongs to the peptidase M1 family.</text>
</comment>
<feature type="binding site" evidence="10">
    <location>
        <position position="296"/>
    </location>
    <ligand>
        <name>Zn(2+)</name>
        <dbReference type="ChEBI" id="CHEBI:29105"/>
        <note>catalytic</note>
    </ligand>
</feature>
<dbReference type="Pfam" id="PF11838">
    <property type="entry name" value="ERAP1_C"/>
    <property type="match status" value="1"/>
</dbReference>
<evidence type="ECO:0000259" key="13">
    <source>
        <dbReference type="Pfam" id="PF01433"/>
    </source>
</evidence>
<dbReference type="InterPro" id="IPR024571">
    <property type="entry name" value="ERAP1-like_C_dom"/>
</dbReference>
<keyword evidence="5 10" id="KW-0479">Metal-binding</keyword>
<dbReference type="GO" id="GO:0005615">
    <property type="term" value="C:extracellular space"/>
    <property type="evidence" value="ECO:0007669"/>
    <property type="project" value="TreeGrafter"/>
</dbReference>
<dbReference type="InterPro" id="IPR014782">
    <property type="entry name" value="Peptidase_M1_dom"/>
</dbReference>
<dbReference type="RefSeq" id="WP_168057855.1">
    <property type="nucleotide sequence ID" value="NZ_VTOW01000001.1"/>
</dbReference>
<evidence type="ECO:0000256" key="6">
    <source>
        <dbReference type="ARBA" id="ARBA00022801"/>
    </source>
</evidence>
<dbReference type="GO" id="GO:0070006">
    <property type="term" value="F:metalloaminopeptidase activity"/>
    <property type="evidence" value="ECO:0007669"/>
    <property type="project" value="TreeGrafter"/>
</dbReference>
<evidence type="ECO:0000256" key="1">
    <source>
        <dbReference type="ARBA" id="ARBA00000098"/>
    </source>
</evidence>
<dbReference type="GO" id="GO:0042277">
    <property type="term" value="F:peptide binding"/>
    <property type="evidence" value="ECO:0007669"/>
    <property type="project" value="TreeGrafter"/>
</dbReference>
<dbReference type="GO" id="GO:0016285">
    <property type="term" value="F:alanyl aminopeptidase activity"/>
    <property type="evidence" value="ECO:0007669"/>
    <property type="project" value="UniProtKB-EC"/>
</dbReference>
<dbReference type="InterPro" id="IPR050344">
    <property type="entry name" value="Peptidase_M1_aminopeptidases"/>
</dbReference>
<evidence type="ECO:0000256" key="2">
    <source>
        <dbReference type="ARBA" id="ARBA00010136"/>
    </source>
</evidence>
<name>A0A7X6DM10_9BACT</name>
<dbReference type="InterPro" id="IPR042097">
    <property type="entry name" value="Aminopeptidase_N-like_N_sf"/>
</dbReference>
<dbReference type="Gene3D" id="2.60.40.1910">
    <property type="match status" value="1"/>
</dbReference>
<dbReference type="Gene3D" id="2.60.40.1730">
    <property type="entry name" value="tricorn interacting facor f3 domain"/>
    <property type="match status" value="1"/>
</dbReference>
<dbReference type="SUPFAM" id="SSF55486">
    <property type="entry name" value="Metalloproteases ('zincins'), catalytic domain"/>
    <property type="match status" value="1"/>
</dbReference>
<keyword evidence="4 12" id="KW-0645">Protease</keyword>
<reference evidence="16 17" key="1">
    <citation type="journal article" date="2020" name="Nature">
        <title>Bacterial chemolithoautotrophy via manganese oxidation.</title>
        <authorList>
            <person name="Yu H."/>
            <person name="Leadbetter J.R."/>
        </authorList>
    </citation>
    <scope>NUCLEOTIDE SEQUENCE [LARGE SCALE GENOMIC DNA]</scope>
    <source>
        <strain evidence="16 17">Mn-1</strain>
    </source>
</reference>
<dbReference type="PANTHER" id="PTHR11533:SF174">
    <property type="entry name" value="PUROMYCIN-SENSITIVE AMINOPEPTIDASE-RELATED"/>
    <property type="match status" value="1"/>
</dbReference>
<dbReference type="Gene3D" id="1.10.390.10">
    <property type="entry name" value="Neutral Protease Domain 2"/>
    <property type="match status" value="1"/>
</dbReference>
<feature type="domain" description="ERAP1-like C-terminal" evidence="14">
    <location>
        <begin position="521"/>
        <end position="833"/>
    </location>
</feature>
<keyword evidence="3 12" id="KW-0031">Aminopeptidase</keyword>
<evidence type="ECO:0000259" key="15">
    <source>
        <dbReference type="Pfam" id="PF17900"/>
    </source>
</evidence>
<feature type="binding site" evidence="10">
    <location>
        <position position="300"/>
    </location>
    <ligand>
        <name>Zn(2+)</name>
        <dbReference type="ChEBI" id="CHEBI:29105"/>
        <note>catalytic</note>
    </ligand>
</feature>
<dbReference type="GO" id="GO:0008270">
    <property type="term" value="F:zinc ion binding"/>
    <property type="evidence" value="ECO:0007669"/>
    <property type="project" value="UniProtKB-UniRule"/>
</dbReference>
<evidence type="ECO:0000256" key="10">
    <source>
        <dbReference type="PIRSR" id="PIRSR634016-3"/>
    </source>
</evidence>
<evidence type="ECO:0000256" key="7">
    <source>
        <dbReference type="ARBA" id="ARBA00022833"/>
    </source>
</evidence>
<evidence type="ECO:0000256" key="12">
    <source>
        <dbReference type="RuleBase" id="RU364040"/>
    </source>
</evidence>
<feature type="active site" description="Proton acceptor" evidence="9">
    <location>
        <position position="297"/>
    </location>
</feature>
<dbReference type="InterPro" id="IPR001930">
    <property type="entry name" value="Peptidase_M1"/>
</dbReference>
<keyword evidence="6 12" id="KW-0378">Hydrolase</keyword>
<evidence type="ECO:0000256" key="5">
    <source>
        <dbReference type="ARBA" id="ARBA00022723"/>
    </source>
</evidence>
<keyword evidence="8 12" id="KW-0482">Metalloprotease</keyword>
<dbReference type="PANTHER" id="PTHR11533">
    <property type="entry name" value="PROTEASE M1 ZINC METALLOPROTEASE"/>
    <property type="match status" value="1"/>
</dbReference>
<dbReference type="InterPro" id="IPR027268">
    <property type="entry name" value="Peptidase_M4/M1_CTD_sf"/>
</dbReference>
<sequence length="865" mass="97591">MSPLIEGRLPGRVRPELYHLRLTVVPEERRFEGEVTIEIQVTEPTDAVTLHALELEVSQATGGRKEAALPARVSADPPSETITLHFPEAIPAGPAALQLRFSGKLNRQLRGLYEAQAGGETYAFTQFEATDARRMFPSFDEPGLKARFRLTVTIPAHLTALSNMPVVDQKADGKTKTVAFDETPVMSTYLLALAVARLESKEIEVAGTRVALWTVPGQLHLGDFALKVTSAVLPLLNDYFDLPYPYPKLDLVSVPDFAMGAMENWGAIFFRDSRLLLDETLASTGTQRGVANVITHEIVHQWFGNLVTMAWWDDLWLNEAFATWLAVKIVDQWRPEWNSWVEFQQEKQIPLGVDGLQSTRPIQAKVTSAAQIEEMFDALTYEKGAACLRMIEQFLGEEAFRKGIRDYMKAHQYKNTASSDLWTALEAASGQPVSAIAKDWFTQPGFPLISLEASESQFRNLTVEQRRFFAAGRAVGEASPLLWSVPFTLKYEDDTGLQTHRVLLKNRVTPVPLPGNGAVRWVYGNAEERGFFRTEYNRPLRDALQPIATTALSAPERIGFLNHLWALSVSGDLSIVTFMEMLVRFKGDATRVVVEAAAGYFETLSNQLVMPKDRPKFQALVKEFFEPVWKEVGWDPAPAEDDERRLTRAAALWAMGALAQDEEILSELPRRWTRYQAKPTSIDPTLTTPLVRLTARTDGGSGFDRFVQKFKTAATPEDRDRYLLALADFAKPDLARKLLEFSLSEEVRSQDVWKPVRYLLANPTAQEEAWNFIKARWQPLRQKGGSVGAMRIIQGTRALWRDAWYQEIEVFFNDPANRVAAAERALAQTLEFMQIGIRFKERQLIPLSRWLQERGSGTKPLIRQF</sequence>
<evidence type="ECO:0000256" key="9">
    <source>
        <dbReference type="PIRSR" id="PIRSR634016-1"/>
    </source>
</evidence>
<comment type="caution">
    <text evidence="16">The sequence shown here is derived from an EMBL/GenBank/DDBJ whole genome shotgun (WGS) entry which is preliminary data.</text>
</comment>
<dbReference type="FunFam" id="1.10.390.10:FF:000006">
    <property type="entry name" value="Puromycin-sensitive aminopeptidase"/>
    <property type="match status" value="1"/>
</dbReference>
<dbReference type="CDD" id="cd09601">
    <property type="entry name" value="M1_APN-Q_like"/>
    <property type="match status" value="1"/>
</dbReference>
<comment type="catalytic activity">
    <reaction evidence="1">
        <text>Release of an N-terminal amino acid, Xaa-|-Yaa- from a peptide, amide or arylamide. Xaa is preferably Ala, but may be most amino acids including Pro (slow action). When a terminal hydrophobic residue is followed by a prolyl residue, the two may be released as an intact Xaa-Pro dipeptide.</text>
        <dbReference type="EC" id="3.4.11.2"/>
    </reaction>
</comment>